<comment type="function">
    <text evidence="8">Catalyzes the attachment of tryptophan to tRNA(Trp).</text>
</comment>
<feature type="short sequence motif" description="'HIGH' region" evidence="8">
    <location>
        <begin position="14"/>
        <end position="22"/>
    </location>
</feature>
<organism evidence="10 11">
    <name type="scientific">Maridesulfovibrio salexigens (strain ATCC 14822 / DSM 2638 / NCIMB 8403 / VKM B-1763)</name>
    <name type="common">Desulfovibrio salexigens</name>
    <dbReference type="NCBI Taxonomy" id="526222"/>
    <lineage>
        <taxon>Bacteria</taxon>
        <taxon>Pseudomonadati</taxon>
        <taxon>Thermodesulfobacteriota</taxon>
        <taxon>Desulfovibrionia</taxon>
        <taxon>Desulfovibrionales</taxon>
        <taxon>Desulfovibrionaceae</taxon>
        <taxon>Maridesulfovibrio</taxon>
    </lineage>
</organism>
<feature type="binding site" evidence="8">
    <location>
        <position position="140"/>
    </location>
    <ligand>
        <name>L-tryptophan</name>
        <dbReference type="ChEBI" id="CHEBI:57912"/>
    </ligand>
</feature>
<dbReference type="InterPro" id="IPR024109">
    <property type="entry name" value="Trp-tRNA-ligase_bac-type"/>
</dbReference>
<keyword evidence="11" id="KW-1185">Reference proteome</keyword>
<dbReference type="PROSITE" id="PS00178">
    <property type="entry name" value="AA_TRNA_LIGASE_I"/>
    <property type="match status" value="1"/>
</dbReference>
<dbReference type="eggNOG" id="COG0180">
    <property type="taxonomic scope" value="Bacteria"/>
</dbReference>
<dbReference type="NCBIfam" id="TIGR00233">
    <property type="entry name" value="trpS"/>
    <property type="match status" value="1"/>
</dbReference>
<feature type="short sequence motif" description="'KMSKS' region" evidence="8">
    <location>
        <begin position="197"/>
        <end position="201"/>
    </location>
</feature>
<sequence length="331" mass="38188">MSKTNNRIVSGMRPTGRLHLGHYFGVLVNWVRIQEDHECYFFVADWHAMTSEYSDPRKIQGFVPELVKDWIAAGLDPEKCVIFHQSQVKEHIELHLILSMLTPLGWLERNPTYKELKQELVQKELNTYGFLGYPVLMASDILMYKPSQVPVGQDQLPHLELAREIARRFNHLNGEFFPEPKALLTEDAKLPGLDGRKMSKSYNNGIYLGESMDEVKPKVMSMLTDKNRLRKSDPGDPEVCNLYPYHKLLTDADTCAEIEEGCRNASRGCVECKKLLAENMAKFLEPMQERRRHLDENPQLVWDILHEGTAKAQAKAKENMDEIRELIGFKF</sequence>
<keyword evidence="2 8" id="KW-0436">Ligase</keyword>
<dbReference type="FunFam" id="1.10.240.10:FF:000005">
    <property type="entry name" value="Tryptophan--tRNA ligase"/>
    <property type="match status" value="1"/>
</dbReference>
<dbReference type="OrthoDB" id="9801042at2"/>
<evidence type="ECO:0000256" key="1">
    <source>
        <dbReference type="ARBA" id="ARBA00005594"/>
    </source>
</evidence>
<dbReference type="InterPro" id="IPR002306">
    <property type="entry name" value="Trp-tRNA-ligase"/>
</dbReference>
<proteinExistence type="inferred from homology"/>
<feature type="binding site" evidence="8">
    <location>
        <begin position="21"/>
        <end position="22"/>
    </location>
    <ligand>
        <name>ATP</name>
        <dbReference type="ChEBI" id="CHEBI:30616"/>
    </ligand>
</feature>
<dbReference type="Gene3D" id="1.10.240.10">
    <property type="entry name" value="Tyrosyl-Transfer RNA Synthetase"/>
    <property type="match status" value="1"/>
</dbReference>
<protein>
    <recommendedName>
        <fullName evidence="8">Tryptophan--tRNA ligase</fullName>
        <ecNumber evidence="8">6.1.1.2</ecNumber>
    </recommendedName>
    <alternativeName>
        <fullName evidence="8">Tryptophanyl-tRNA synthetase</fullName>
        <shortName evidence="8">TrpRS</shortName>
    </alternativeName>
</protein>
<dbReference type="PANTHER" id="PTHR43766:SF1">
    <property type="entry name" value="TRYPTOPHAN--TRNA LIGASE, MITOCHONDRIAL"/>
    <property type="match status" value="1"/>
</dbReference>
<name>C6C109_MARSD</name>
<feature type="binding site" evidence="8">
    <location>
        <begin position="197"/>
        <end position="201"/>
    </location>
    <ligand>
        <name>ATP</name>
        <dbReference type="ChEBI" id="CHEBI:30616"/>
    </ligand>
</feature>
<dbReference type="PANTHER" id="PTHR43766">
    <property type="entry name" value="TRYPTOPHAN--TRNA LIGASE, MITOCHONDRIAL"/>
    <property type="match status" value="1"/>
</dbReference>
<dbReference type="InterPro" id="IPR002305">
    <property type="entry name" value="aa-tRNA-synth_Ic"/>
</dbReference>
<dbReference type="AlphaFoldDB" id="C6C109"/>
<dbReference type="PRINTS" id="PR01039">
    <property type="entry name" value="TRNASYNTHTRP"/>
</dbReference>
<comment type="similarity">
    <text evidence="1 8 9">Belongs to the class-I aminoacyl-tRNA synthetase family.</text>
</comment>
<feature type="binding site" evidence="8">
    <location>
        <begin position="152"/>
        <end position="154"/>
    </location>
    <ligand>
        <name>ATP</name>
        <dbReference type="ChEBI" id="CHEBI:30616"/>
    </ligand>
</feature>
<keyword evidence="5 8" id="KW-0648">Protein biosynthesis</keyword>
<evidence type="ECO:0000256" key="5">
    <source>
        <dbReference type="ARBA" id="ARBA00022917"/>
    </source>
</evidence>
<keyword evidence="8" id="KW-0963">Cytoplasm</keyword>
<keyword evidence="6 8" id="KW-0030">Aminoacyl-tRNA synthetase</keyword>
<dbReference type="InterPro" id="IPR050203">
    <property type="entry name" value="Trp-tRNA_synthetase"/>
</dbReference>
<dbReference type="GO" id="GO:0005829">
    <property type="term" value="C:cytosol"/>
    <property type="evidence" value="ECO:0007669"/>
    <property type="project" value="TreeGrafter"/>
</dbReference>
<dbReference type="InterPro" id="IPR001412">
    <property type="entry name" value="aa-tRNA-synth_I_CS"/>
</dbReference>
<evidence type="ECO:0000256" key="7">
    <source>
        <dbReference type="ARBA" id="ARBA00049929"/>
    </source>
</evidence>
<dbReference type="CDD" id="cd00806">
    <property type="entry name" value="TrpRS_core"/>
    <property type="match status" value="1"/>
</dbReference>
<dbReference type="InterPro" id="IPR014729">
    <property type="entry name" value="Rossmann-like_a/b/a_fold"/>
</dbReference>
<dbReference type="Gene3D" id="3.40.50.620">
    <property type="entry name" value="HUPs"/>
    <property type="match status" value="1"/>
</dbReference>
<dbReference type="RefSeq" id="WP_015850991.1">
    <property type="nucleotide sequence ID" value="NC_012881.1"/>
</dbReference>
<dbReference type="Pfam" id="PF00579">
    <property type="entry name" value="tRNA-synt_1b"/>
    <property type="match status" value="1"/>
</dbReference>
<dbReference type="STRING" id="526222.Desal_1108"/>
<evidence type="ECO:0000256" key="3">
    <source>
        <dbReference type="ARBA" id="ARBA00022741"/>
    </source>
</evidence>
<evidence type="ECO:0000313" key="10">
    <source>
        <dbReference type="EMBL" id="ACS79172.1"/>
    </source>
</evidence>
<dbReference type="GO" id="GO:0006436">
    <property type="term" value="P:tryptophanyl-tRNA aminoacylation"/>
    <property type="evidence" value="ECO:0007669"/>
    <property type="project" value="UniProtKB-UniRule"/>
</dbReference>
<feature type="binding site" evidence="8">
    <location>
        <begin position="13"/>
        <end position="15"/>
    </location>
    <ligand>
        <name>ATP</name>
        <dbReference type="ChEBI" id="CHEBI:30616"/>
    </ligand>
</feature>
<keyword evidence="3 8" id="KW-0547">Nucleotide-binding</keyword>
<dbReference type="GO" id="GO:0005524">
    <property type="term" value="F:ATP binding"/>
    <property type="evidence" value="ECO:0007669"/>
    <property type="project" value="UniProtKB-UniRule"/>
</dbReference>
<dbReference type="SUPFAM" id="SSF52374">
    <property type="entry name" value="Nucleotidylyl transferase"/>
    <property type="match status" value="1"/>
</dbReference>
<comment type="catalytic activity">
    <reaction evidence="7 8">
        <text>tRNA(Trp) + L-tryptophan + ATP = L-tryptophyl-tRNA(Trp) + AMP + diphosphate + H(+)</text>
        <dbReference type="Rhea" id="RHEA:24080"/>
        <dbReference type="Rhea" id="RHEA-COMP:9671"/>
        <dbReference type="Rhea" id="RHEA-COMP:9705"/>
        <dbReference type="ChEBI" id="CHEBI:15378"/>
        <dbReference type="ChEBI" id="CHEBI:30616"/>
        <dbReference type="ChEBI" id="CHEBI:33019"/>
        <dbReference type="ChEBI" id="CHEBI:57912"/>
        <dbReference type="ChEBI" id="CHEBI:78442"/>
        <dbReference type="ChEBI" id="CHEBI:78535"/>
        <dbReference type="ChEBI" id="CHEBI:456215"/>
        <dbReference type="EC" id="6.1.1.2"/>
    </reaction>
</comment>
<accession>C6C109</accession>
<dbReference type="Proteomes" id="UP000002601">
    <property type="component" value="Chromosome"/>
</dbReference>
<comment type="subunit">
    <text evidence="8">Homodimer.</text>
</comment>
<dbReference type="HAMAP" id="MF_00140_B">
    <property type="entry name" value="Trp_tRNA_synth_B"/>
    <property type="match status" value="1"/>
</dbReference>
<keyword evidence="4 8" id="KW-0067">ATP-binding</keyword>
<dbReference type="EC" id="6.1.1.2" evidence="8"/>
<gene>
    <name evidence="8" type="primary">trpS</name>
    <name evidence="10" type="ordered locus">Desal_1108</name>
</gene>
<evidence type="ECO:0000256" key="9">
    <source>
        <dbReference type="RuleBase" id="RU363036"/>
    </source>
</evidence>
<dbReference type="KEGG" id="dsa:Desal_1108"/>
<comment type="subcellular location">
    <subcellularLocation>
        <location evidence="8">Cytoplasm</location>
    </subcellularLocation>
</comment>
<evidence type="ECO:0000256" key="8">
    <source>
        <dbReference type="HAMAP-Rule" id="MF_00140"/>
    </source>
</evidence>
<evidence type="ECO:0000313" key="11">
    <source>
        <dbReference type="Proteomes" id="UP000002601"/>
    </source>
</evidence>
<reference evidence="10 11" key="1">
    <citation type="submission" date="2009-06" db="EMBL/GenBank/DDBJ databases">
        <title>Complete sequence of Desulfovibrio salexigens DSM 2638.</title>
        <authorList>
            <consortium name="US DOE Joint Genome Institute"/>
            <person name="Lucas S."/>
            <person name="Copeland A."/>
            <person name="Lapidus A."/>
            <person name="Glavina del Rio T."/>
            <person name="Tice H."/>
            <person name="Bruce D."/>
            <person name="Goodwin L."/>
            <person name="Pitluck S."/>
            <person name="Munk A.C."/>
            <person name="Brettin T."/>
            <person name="Detter J.C."/>
            <person name="Han C."/>
            <person name="Tapia R."/>
            <person name="Larimer F."/>
            <person name="Land M."/>
            <person name="Hauser L."/>
            <person name="Kyrpides N."/>
            <person name="Anderson I."/>
            <person name="Wall J.D."/>
            <person name="Arkin A.P."/>
            <person name="Dehal P."/>
            <person name="Chivian D."/>
            <person name="Giles B."/>
            <person name="Hazen T.C."/>
        </authorList>
    </citation>
    <scope>NUCLEOTIDE SEQUENCE [LARGE SCALE GENOMIC DNA]</scope>
    <source>
        <strain evidence="11">ATCC 14822 / DSM 2638 / NCIMB 8403 / VKM B-1763</strain>
    </source>
</reference>
<dbReference type="EMBL" id="CP001649">
    <property type="protein sequence ID" value="ACS79172.1"/>
    <property type="molecule type" value="Genomic_DNA"/>
</dbReference>
<dbReference type="HOGENOM" id="CLU_029244_0_0_7"/>
<dbReference type="GO" id="GO:0004830">
    <property type="term" value="F:tryptophan-tRNA ligase activity"/>
    <property type="evidence" value="ECO:0007669"/>
    <property type="project" value="UniProtKB-UniRule"/>
</dbReference>
<evidence type="ECO:0000256" key="2">
    <source>
        <dbReference type="ARBA" id="ARBA00022598"/>
    </source>
</evidence>
<evidence type="ECO:0000256" key="6">
    <source>
        <dbReference type="ARBA" id="ARBA00023146"/>
    </source>
</evidence>
<evidence type="ECO:0000256" key="4">
    <source>
        <dbReference type="ARBA" id="ARBA00022840"/>
    </source>
</evidence>
<feature type="binding site" evidence="8">
    <location>
        <position position="190"/>
    </location>
    <ligand>
        <name>ATP</name>
        <dbReference type="ChEBI" id="CHEBI:30616"/>
    </ligand>
</feature>